<dbReference type="RefSeq" id="WP_052267025.1">
    <property type="nucleotide sequence ID" value="NZ_CP010310.2"/>
</dbReference>
<dbReference type="GO" id="GO:0015031">
    <property type="term" value="P:protein transport"/>
    <property type="evidence" value="ECO:0007669"/>
    <property type="project" value="UniProtKB-KW"/>
</dbReference>
<evidence type="ECO:0000256" key="6">
    <source>
        <dbReference type="ARBA" id="ARBA00022490"/>
    </source>
</evidence>
<proteinExistence type="inferred from homology"/>
<comment type="similarity">
    <text evidence="3">Belongs to the FliH family.</text>
</comment>
<evidence type="ECO:0000256" key="3">
    <source>
        <dbReference type="ARBA" id="ARBA00006602"/>
    </source>
</evidence>
<dbReference type="Proteomes" id="UP000035086">
    <property type="component" value="Chromosome"/>
</dbReference>
<dbReference type="AlphaFoldDB" id="A0AAJ4ZB48"/>
<comment type="subcellular location">
    <subcellularLocation>
        <location evidence="2">Cytoplasm</location>
    </subcellularLocation>
</comment>
<dbReference type="Pfam" id="PF02108">
    <property type="entry name" value="FliH"/>
    <property type="match status" value="1"/>
</dbReference>
<evidence type="ECO:0000256" key="8">
    <source>
        <dbReference type="ARBA" id="ARBA00022927"/>
    </source>
</evidence>
<keyword evidence="8" id="KW-0653">Protein transport</keyword>
<sequence length="261" mass="27604">MKGYFSYRFPPLSACVRNAATGPYTASSESGGSPLADQERALQQAIADGYQEGMERGYQDGFERGEVDGLAQGFEQGEAEGAHAALDNARRAVRAEFDGLADTLGTALQAVRKLHADYQEARRNELIELVAKVARQVVRCELALQPGQMLALVDEALGAMPATAEAPEVHLNPEECARLVALLPERASHWTLVPDAALAPGECRVKAGGHEADAGCAHRLEACMEQVGRQLNAASVATLALDGSSAPDTLPAAEPAIEEAE</sequence>
<accession>A0AAJ4ZB48</accession>
<keyword evidence="7" id="KW-1005">Bacterial flagellum biogenesis</keyword>
<organism evidence="12 14">
    <name type="scientific">Pandoraea pulmonicola</name>
    <dbReference type="NCBI Taxonomy" id="93221"/>
    <lineage>
        <taxon>Bacteria</taxon>
        <taxon>Pseudomonadati</taxon>
        <taxon>Pseudomonadota</taxon>
        <taxon>Betaproteobacteria</taxon>
        <taxon>Burkholderiales</taxon>
        <taxon>Burkholderiaceae</taxon>
        <taxon>Pandoraea</taxon>
    </lineage>
</organism>
<keyword evidence="6" id="KW-0963">Cytoplasm</keyword>
<evidence type="ECO:0000313" key="12">
    <source>
        <dbReference type="EMBL" id="SUA90103.1"/>
    </source>
</evidence>
<dbReference type="NCBIfam" id="NF009925">
    <property type="entry name" value="PRK13386.1"/>
    <property type="match status" value="1"/>
</dbReference>
<evidence type="ECO:0000256" key="4">
    <source>
        <dbReference type="ARBA" id="ARBA00016507"/>
    </source>
</evidence>
<dbReference type="PRINTS" id="PR01003">
    <property type="entry name" value="FLGFLIH"/>
</dbReference>
<evidence type="ECO:0000259" key="10">
    <source>
        <dbReference type="Pfam" id="PF02108"/>
    </source>
</evidence>
<feature type="domain" description="Flagellar assembly protein FliH/Type III secretion system HrpE" evidence="10">
    <location>
        <begin position="102"/>
        <end position="222"/>
    </location>
</feature>
<reference evidence="11" key="2">
    <citation type="submission" date="2016-11" db="EMBL/GenBank/DDBJ databases">
        <title>Complete Genome Sequencing of Pandoraea pulmonicola DSM 16583.</title>
        <authorList>
            <person name="Chan K.-G."/>
        </authorList>
    </citation>
    <scope>NUCLEOTIDE SEQUENCE</scope>
    <source>
        <strain evidence="11">DSM 16583</strain>
    </source>
</reference>
<dbReference type="GO" id="GO:0005829">
    <property type="term" value="C:cytosol"/>
    <property type="evidence" value="ECO:0007669"/>
    <property type="project" value="TreeGrafter"/>
</dbReference>
<evidence type="ECO:0000256" key="5">
    <source>
        <dbReference type="ARBA" id="ARBA00022448"/>
    </source>
</evidence>
<evidence type="ECO:0000256" key="9">
    <source>
        <dbReference type="ARBA" id="ARBA00023225"/>
    </source>
</evidence>
<keyword evidence="13" id="KW-1185">Reference proteome</keyword>
<dbReference type="Proteomes" id="UP000254589">
    <property type="component" value="Unassembled WGS sequence"/>
</dbReference>
<dbReference type="InterPro" id="IPR018035">
    <property type="entry name" value="Flagellar_FliH/T3SS_HrpE"/>
</dbReference>
<dbReference type="GO" id="GO:0009288">
    <property type="term" value="C:bacterial-type flagellum"/>
    <property type="evidence" value="ECO:0007669"/>
    <property type="project" value="InterPro"/>
</dbReference>
<keyword evidence="5" id="KW-0813">Transport</keyword>
<dbReference type="InterPro" id="IPR000563">
    <property type="entry name" value="Flag_FliH"/>
</dbReference>
<reference evidence="12 14" key="3">
    <citation type="submission" date="2018-06" db="EMBL/GenBank/DDBJ databases">
        <authorList>
            <consortium name="Pathogen Informatics"/>
            <person name="Doyle S."/>
        </authorList>
    </citation>
    <scope>NUCLEOTIDE SEQUENCE [LARGE SCALE GENOMIC DNA]</scope>
    <source>
        <strain evidence="12 14">NCTC13159</strain>
    </source>
</reference>
<dbReference type="EMBL" id="CP010310">
    <property type="protein sequence ID" value="APD13339.1"/>
    <property type="molecule type" value="Genomic_DNA"/>
</dbReference>
<evidence type="ECO:0000256" key="2">
    <source>
        <dbReference type="ARBA" id="ARBA00004496"/>
    </source>
</evidence>
<reference evidence="13" key="1">
    <citation type="submission" date="2014-12" db="EMBL/GenBank/DDBJ databases">
        <title>Complete Genome Sequencing of Pandoraea pulmonicola DSM 16583.</title>
        <authorList>
            <person name="Chan K.-G."/>
        </authorList>
    </citation>
    <scope>NUCLEOTIDE SEQUENCE [LARGE SCALE GENOMIC DNA]</scope>
    <source>
        <strain evidence="13">DSM 16583</strain>
    </source>
</reference>
<keyword evidence="9" id="KW-1006">Bacterial flagellum protein export</keyword>
<dbReference type="PANTHER" id="PTHR34982">
    <property type="entry name" value="YOP PROTEINS TRANSLOCATION PROTEIN L"/>
    <property type="match status" value="1"/>
</dbReference>
<keyword evidence="12" id="KW-0282">Flagellum</keyword>
<evidence type="ECO:0000313" key="14">
    <source>
        <dbReference type="Proteomes" id="UP000254589"/>
    </source>
</evidence>
<comment type="function">
    <text evidence="1">Needed for flagellar regrowth and assembly.</text>
</comment>
<gene>
    <name evidence="12" type="ORF">NCTC13159_01582</name>
    <name evidence="11" type="ORF">RO07_13315</name>
</gene>
<keyword evidence="12" id="KW-0969">Cilium</keyword>
<dbReference type="GO" id="GO:0003774">
    <property type="term" value="F:cytoskeletal motor activity"/>
    <property type="evidence" value="ECO:0007669"/>
    <property type="project" value="InterPro"/>
</dbReference>
<protein>
    <recommendedName>
        <fullName evidence="4">Flagellar assembly protein FliH</fullName>
    </recommendedName>
</protein>
<dbReference type="EMBL" id="UGSJ01000001">
    <property type="protein sequence ID" value="SUA90103.1"/>
    <property type="molecule type" value="Genomic_DNA"/>
</dbReference>
<dbReference type="KEGG" id="ppul:RO07_13315"/>
<evidence type="ECO:0000256" key="7">
    <source>
        <dbReference type="ARBA" id="ARBA00022795"/>
    </source>
</evidence>
<keyword evidence="12" id="KW-0966">Cell projection</keyword>
<evidence type="ECO:0000256" key="1">
    <source>
        <dbReference type="ARBA" id="ARBA00003041"/>
    </source>
</evidence>
<evidence type="ECO:0000313" key="11">
    <source>
        <dbReference type="EMBL" id="APD13339.1"/>
    </source>
</evidence>
<dbReference type="PANTHER" id="PTHR34982:SF1">
    <property type="entry name" value="FLAGELLAR ASSEMBLY PROTEIN FLIH"/>
    <property type="match status" value="1"/>
</dbReference>
<dbReference type="GO" id="GO:0044781">
    <property type="term" value="P:bacterial-type flagellum organization"/>
    <property type="evidence" value="ECO:0007669"/>
    <property type="project" value="UniProtKB-KW"/>
</dbReference>
<dbReference type="GO" id="GO:0071973">
    <property type="term" value="P:bacterial-type flagellum-dependent cell motility"/>
    <property type="evidence" value="ECO:0007669"/>
    <property type="project" value="InterPro"/>
</dbReference>
<dbReference type="InterPro" id="IPR051472">
    <property type="entry name" value="T3SS_Stator/FliH"/>
</dbReference>
<evidence type="ECO:0000313" key="13">
    <source>
        <dbReference type="Proteomes" id="UP000035086"/>
    </source>
</evidence>
<name>A0AAJ4ZB48_PANPU</name>